<dbReference type="Pfam" id="PF21797">
    <property type="entry name" value="CycT2-like_C"/>
    <property type="match status" value="1"/>
</dbReference>
<dbReference type="Pfam" id="PF00134">
    <property type="entry name" value="Cyclin_N"/>
    <property type="match status" value="1"/>
</dbReference>
<feature type="domain" description="Cyclin-like" evidence="4">
    <location>
        <begin position="43"/>
        <end position="144"/>
    </location>
</feature>
<evidence type="ECO:0000256" key="1">
    <source>
        <dbReference type="ARBA" id="ARBA00023127"/>
    </source>
</evidence>
<evidence type="ECO:0000259" key="4">
    <source>
        <dbReference type="SMART" id="SM00385"/>
    </source>
</evidence>
<dbReference type="Proteomes" id="UP000824469">
    <property type="component" value="Unassembled WGS sequence"/>
</dbReference>
<dbReference type="InterPro" id="IPR043198">
    <property type="entry name" value="Cyclin/Ssn8"/>
</dbReference>
<dbReference type="InterPro" id="IPR036915">
    <property type="entry name" value="Cyclin-like_sf"/>
</dbReference>
<evidence type="ECO:0008006" key="8">
    <source>
        <dbReference type="Google" id="ProtNLM"/>
    </source>
</evidence>
<dbReference type="EMBL" id="JAHRHJ020000011">
    <property type="protein sequence ID" value="KAH9295006.1"/>
    <property type="molecule type" value="Genomic_DNA"/>
</dbReference>
<keyword evidence="1 2" id="KW-0195">Cyclin</keyword>
<organism evidence="6 7">
    <name type="scientific">Taxus chinensis</name>
    <name type="common">Chinese yew</name>
    <name type="synonym">Taxus wallichiana var. chinensis</name>
    <dbReference type="NCBI Taxonomy" id="29808"/>
    <lineage>
        <taxon>Eukaryota</taxon>
        <taxon>Viridiplantae</taxon>
        <taxon>Streptophyta</taxon>
        <taxon>Embryophyta</taxon>
        <taxon>Tracheophyta</taxon>
        <taxon>Spermatophyta</taxon>
        <taxon>Pinopsida</taxon>
        <taxon>Pinidae</taxon>
        <taxon>Conifers II</taxon>
        <taxon>Cupressales</taxon>
        <taxon>Taxaceae</taxon>
        <taxon>Taxus</taxon>
    </lineage>
</organism>
<dbReference type="SMART" id="SM01332">
    <property type="entry name" value="Cyclin_C"/>
    <property type="match status" value="1"/>
</dbReference>
<dbReference type="AlphaFoldDB" id="A0AA38C9B2"/>
<feature type="domain" description="Cyclin-like" evidence="4">
    <location>
        <begin position="158"/>
        <end position="243"/>
    </location>
</feature>
<dbReference type="InterPro" id="IPR004367">
    <property type="entry name" value="Cyclin_C-dom"/>
</dbReference>
<protein>
    <recommendedName>
        <fullName evidence="8">Cyclin T2</fullName>
    </recommendedName>
</protein>
<keyword evidence="7" id="KW-1185">Reference proteome</keyword>
<dbReference type="PANTHER" id="PTHR10026">
    <property type="entry name" value="CYCLIN"/>
    <property type="match status" value="1"/>
</dbReference>
<comment type="caution">
    <text evidence="6">The sequence shown here is derived from an EMBL/GenBank/DDBJ whole genome shotgun (WGS) entry which is preliminary data.</text>
</comment>
<evidence type="ECO:0000313" key="6">
    <source>
        <dbReference type="EMBL" id="KAH9295006.1"/>
    </source>
</evidence>
<dbReference type="SMART" id="SM00385">
    <property type="entry name" value="CYCLIN"/>
    <property type="match status" value="2"/>
</dbReference>
<name>A0AA38C9B2_TAXCH</name>
<evidence type="ECO:0000259" key="5">
    <source>
        <dbReference type="SMART" id="SM01332"/>
    </source>
</evidence>
<dbReference type="InterPro" id="IPR006671">
    <property type="entry name" value="Cyclin_N"/>
</dbReference>
<dbReference type="GO" id="GO:0006357">
    <property type="term" value="P:regulation of transcription by RNA polymerase II"/>
    <property type="evidence" value="ECO:0007669"/>
    <property type="project" value="InterPro"/>
</dbReference>
<gene>
    <name evidence="6" type="ORF">KI387_038594</name>
</gene>
<feature type="non-terminal residue" evidence="6">
    <location>
        <position position="1"/>
    </location>
</feature>
<sequence>RMEVGGLGDGWYFAREEIDEFSPSRKHGIDAKKEINLRKSYCSFIKDVGVALQLPQVAIASAIVFCHRFYLRHSHHDHDRYTIATACVFLSGKVEETPKTIMKVTVMAYEIRHKRDPAASERIKQKECYEKQKELVLMAERVVLATLGFDLNVQHPYKYLVTAIKIFKVAQTSLAQVAWNFVNDGLITTLCLQFKPQHIAAGAIFLAAKFLRVKLPSDRERPWWQEFDVTPRQLEDVSNQMLELYEQSKTMAASASNDISPSQGQASNSPIYTKPCNMKTETESDAMTGHRNQGSIFPNPAPNMIDIHETIKSRCLGMQSSAESAASPLGDEYDGKNGNRDVQEAKCINTLDGTNCVEKKMMKRTRWDNRTDKECIRSHGYVYGSSCRTSHLDAPAGELSTVTSIDEQVQLTSKGMVSSSKRKVSSHSQKEYN</sequence>
<dbReference type="Gene3D" id="1.10.472.10">
    <property type="entry name" value="Cyclin-like"/>
    <property type="match status" value="2"/>
</dbReference>
<reference evidence="6 7" key="1">
    <citation type="journal article" date="2021" name="Nat. Plants">
        <title>The Taxus genome provides insights into paclitaxel biosynthesis.</title>
        <authorList>
            <person name="Xiong X."/>
            <person name="Gou J."/>
            <person name="Liao Q."/>
            <person name="Li Y."/>
            <person name="Zhou Q."/>
            <person name="Bi G."/>
            <person name="Li C."/>
            <person name="Du R."/>
            <person name="Wang X."/>
            <person name="Sun T."/>
            <person name="Guo L."/>
            <person name="Liang H."/>
            <person name="Lu P."/>
            <person name="Wu Y."/>
            <person name="Zhang Z."/>
            <person name="Ro D.K."/>
            <person name="Shang Y."/>
            <person name="Huang S."/>
            <person name="Yan J."/>
        </authorList>
    </citation>
    <scope>NUCLEOTIDE SEQUENCE [LARGE SCALE GENOMIC DNA]</scope>
    <source>
        <strain evidence="6">Ta-2019</strain>
    </source>
</reference>
<dbReference type="GO" id="GO:0016538">
    <property type="term" value="F:cyclin-dependent protein serine/threonine kinase regulator activity"/>
    <property type="evidence" value="ECO:0007669"/>
    <property type="project" value="InterPro"/>
</dbReference>
<accession>A0AA38C9B2</accession>
<feature type="region of interest" description="Disordered" evidence="3">
    <location>
        <begin position="412"/>
        <end position="433"/>
    </location>
</feature>
<dbReference type="SUPFAM" id="SSF47954">
    <property type="entry name" value="Cyclin-like"/>
    <property type="match status" value="2"/>
</dbReference>
<dbReference type="InterPro" id="IPR013763">
    <property type="entry name" value="Cyclin-like_dom"/>
</dbReference>
<evidence type="ECO:0000256" key="3">
    <source>
        <dbReference type="SAM" id="MobiDB-lite"/>
    </source>
</evidence>
<dbReference type="CDD" id="cd20588">
    <property type="entry name" value="CYCLIN_AcCycT_rpt2"/>
    <property type="match status" value="1"/>
</dbReference>
<evidence type="ECO:0000256" key="2">
    <source>
        <dbReference type="RuleBase" id="RU000383"/>
    </source>
</evidence>
<evidence type="ECO:0000313" key="7">
    <source>
        <dbReference type="Proteomes" id="UP000824469"/>
    </source>
</evidence>
<dbReference type="FunFam" id="1.10.472.10:FF:000028">
    <property type="entry name" value="Cyclin-T1-5 like"/>
    <property type="match status" value="1"/>
</dbReference>
<feature type="domain" description="Cyclin C-terminal" evidence="5">
    <location>
        <begin position="154"/>
        <end position="272"/>
    </location>
</feature>
<comment type="similarity">
    <text evidence="2">Belongs to the cyclin family.</text>
</comment>
<proteinExistence type="inferred from homology"/>